<reference evidence="1 2" key="1">
    <citation type="submission" date="2020-08" db="EMBL/GenBank/DDBJ databases">
        <title>Bridging the membrane lipid divide: bacteria of the FCB group superphylum have the potential to synthesize archaeal ether lipids.</title>
        <authorList>
            <person name="Villanueva L."/>
            <person name="Von Meijenfeldt F.A.B."/>
            <person name="Westbye A.B."/>
            <person name="Yadav S."/>
            <person name="Hopmans E.C."/>
            <person name="Dutilh B.E."/>
            <person name="Sinninghe Damste J.S."/>
        </authorList>
    </citation>
    <scope>NUCLEOTIDE SEQUENCE [LARGE SCALE GENOMIC DNA]</scope>
    <source>
        <strain evidence="1">NIOZ-UU36</strain>
    </source>
</reference>
<protein>
    <submittedName>
        <fullName evidence="1">DsrE family protein</fullName>
    </submittedName>
</protein>
<comment type="caution">
    <text evidence="1">The sequence shown here is derived from an EMBL/GenBank/DDBJ whole genome shotgun (WGS) entry which is preliminary data.</text>
</comment>
<proteinExistence type="predicted"/>
<organism evidence="1 2">
    <name type="scientific">Candidatus Desulfolinea nitratireducens</name>
    <dbReference type="NCBI Taxonomy" id="2841698"/>
    <lineage>
        <taxon>Bacteria</taxon>
        <taxon>Bacillati</taxon>
        <taxon>Chloroflexota</taxon>
        <taxon>Anaerolineae</taxon>
        <taxon>Anaerolineales</taxon>
        <taxon>Anaerolineales incertae sedis</taxon>
        <taxon>Candidatus Desulfolinea</taxon>
    </lineage>
</organism>
<gene>
    <name evidence="1" type="ORF">H8E29_07600</name>
</gene>
<dbReference type="SUPFAM" id="SSF75169">
    <property type="entry name" value="DsrEFH-like"/>
    <property type="match status" value="1"/>
</dbReference>
<dbReference type="InterPro" id="IPR003787">
    <property type="entry name" value="Sulphur_relay_DsrE/F-like"/>
</dbReference>
<evidence type="ECO:0000313" key="2">
    <source>
        <dbReference type="Proteomes" id="UP000614469"/>
    </source>
</evidence>
<dbReference type="EMBL" id="JACNJN010000091">
    <property type="protein sequence ID" value="MBC8335110.1"/>
    <property type="molecule type" value="Genomic_DNA"/>
</dbReference>
<sequence>MAKILVHITHGPEHPTRAALGFHVAKAAIEEGHSVTMFLAGDGVQLMRDGAIDHLNGLGTGNMRELYDVVVASGVKIYLSGMSSKTRGLLKEELEGKPYEFATPKQLVQLAVEHDQLFTY</sequence>
<dbReference type="Pfam" id="PF02635">
    <property type="entry name" value="DsrE"/>
    <property type="match status" value="1"/>
</dbReference>
<dbReference type="InterPro" id="IPR027396">
    <property type="entry name" value="DsrEFH-like"/>
</dbReference>
<dbReference type="Proteomes" id="UP000614469">
    <property type="component" value="Unassembled WGS sequence"/>
</dbReference>
<dbReference type="Gene3D" id="3.40.1260.10">
    <property type="entry name" value="DsrEFH-like"/>
    <property type="match status" value="1"/>
</dbReference>
<accession>A0A8J6NLC2</accession>
<evidence type="ECO:0000313" key="1">
    <source>
        <dbReference type="EMBL" id="MBC8335110.1"/>
    </source>
</evidence>
<name>A0A8J6NLC2_9CHLR</name>
<dbReference type="AlphaFoldDB" id="A0A8J6NLC2"/>